<evidence type="ECO:0000313" key="6">
    <source>
        <dbReference type="Proteomes" id="UP000008837"/>
    </source>
</evidence>
<dbReference type="Gene3D" id="3.30.70.330">
    <property type="match status" value="2"/>
</dbReference>
<name>A8PW11_MALGO</name>
<feature type="region of interest" description="Disordered" evidence="3">
    <location>
        <begin position="458"/>
        <end position="544"/>
    </location>
</feature>
<comment type="caution">
    <text evidence="5">The sequence shown here is derived from an EMBL/GenBank/DDBJ whole genome shotgun (WGS) entry which is preliminary data.</text>
</comment>
<dbReference type="OMA" id="LFVTYYD"/>
<feature type="compositionally biased region" description="Basic and acidic residues" evidence="3">
    <location>
        <begin position="504"/>
        <end position="518"/>
    </location>
</feature>
<dbReference type="PANTHER" id="PTHR23189">
    <property type="entry name" value="RNA RECOGNITION MOTIF-CONTAINING"/>
    <property type="match status" value="1"/>
</dbReference>
<accession>A8PW11</accession>
<reference evidence="5 6" key="1">
    <citation type="journal article" date="2007" name="Proc. Natl. Acad. Sci. U.S.A.">
        <title>Dandruff-associated Malassezia genomes reveal convergent and divergent virulence traits shared with plant and human fungal pathogens.</title>
        <authorList>
            <person name="Xu J."/>
            <person name="Saunders C.W."/>
            <person name="Hu P."/>
            <person name="Grant R.A."/>
            <person name="Boekhout T."/>
            <person name="Kuramae E.E."/>
            <person name="Kronstad J.W."/>
            <person name="Deangelis Y.M."/>
            <person name="Reeder N.L."/>
            <person name="Johnstone K.R."/>
            <person name="Leland M."/>
            <person name="Fieno A.M."/>
            <person name="Begley W.M."/>
            <person name="Sun Y."/>
            <person name="Lacey M.P."/>
            <person name="Chaudhary T."/>
            <person name="Keough T."/>
            <person name="Chu L."/>
            <person name="Sears R."/>
            <person name="Yuan B."/>
            <person name="Dawson T.L.Jr."/>
        </authorList>
    </citation>
    <scope>NUCLEOTIDE SEQUENCE [LARGE SCALE GENOMIC DNA]</scope>
    <source>
        <strain evidence="6">ATCC MYA-4612 / CBS 7966</strain>
    </source>
</reference>
<protein>
    <recommendedName>
        <fullName evidence="4">RRM domain-containing protein</fullName>
    </recommendedName>
</protein>
<feature type="domain" description="RRM" evidence="4">
    <location>
        <begin position="193"/>
        <end position="266"/>
    </location>
</feature>
<feature type="region of interest" description="Disordered" evidence="3">
    <location>
        <begin position="143"/>
        <end position="189"/>
    </location>
</feature>
<dbReference type="EMBL" id="AAYY01000003">
    <property type="protein sequence ID" value="EDP44520.1"/>
    <property type="molecule type" value="Genomic_DNA"/>
</dbReference>
<evidence type="ECO:0000256" key="2">
    <source>
        <dbReference type="PROSITE-ProRule" id="PRU00176"/>
    </source>
</evidence>
<dbReference type="InParanoid" id="A8PW11"/>
<dbReference type="RefSeq" id="XP_001731734.1">
    <property type="nucleotide sequence ID" value="XM_001731682.1"/>
</dbReference>
<dbReference type="Pfam" id="PF00076">
    <property type="entry name" value="RRM_1"/>
    <property type="match status" value="1"/>
</dbReference>
<dbReference type="PROSITE" id="PS50102">
    <property type="entry name" value="RRM"/>
    <property type="match status" value="1"/>
</dbReference>
<dbReference type="SMART" id="SM00360">
    <property type="entry name" value="RRM"/>
    <property type="match status" value="2"/>
</dbReference>
<dbReference type="InterPro" id="IPR035979">
    <property type="entry name" value="RBD_domain_sf"/>
</dbReference>
<keyword evidence="1 2" id="KW-0694">RNA-binding</keyword>
<evidence type="ECO:0000259" key="4">
    <source>
        <dbReference type="PROSITE" id="PS50102"/>
    </source>
</evidence>
<feature type="region of interest" description="Disordered" evidence="3">
    <location>
        <begin position="1"/>
        <end position="56"/>
    </location>
</feature>
<dbReference type="CDD" id="cd12276">
    <property type="entry name" value="RRM2_MEI2_EAR1_like"/>
    <property type="match status" value="1"/>
</dbReference>
<dbReference type="VEuPathDB" id="FungiDB:MGL_1002"/>
<gene>
    <name evidence="5" type="ORF">MGL_1002</name>
</gene>
<evidence type="ECO:0000256" key="1">
    <source>
        <dbReference type="ARBA" id="ARBA00022884"/>
    </source>
</evidence>
<dbReference type="InterPro" id="IPR000504">
    <property type="entry name" value="RRM_dom"/>
</dbReference>
<keyword evidence="6" id="KW-1185">Reference proteome</keyword>
<dbReference type="GeneID" id="5856039"/>
<dbReference type="OrthoDB" id="439808at2759"/>
<feature type="compositionally biased region" description="Basic and acidic residues" evidence="3">
    <location>
        <begin position="12"/>
        <end position="25"/>
    </location>
</feature>
<organism evidence="5 6">
    <name type="scientific">Malassezia globosa (strain ATCC MYA-4612 / CBS 7966)</name>
    <name type="common">Dandruff-associated fungus</name>
    <dbReference type="NCBI Taxonomy" id="425265"/>
    <lineage>
        <taxon>Eukaryota</taxon>
        <taxon>Fungi</taxon>
        <taxon>Dikarya</taxon>
        <taxon>Basidiomycota</taxon>
        <taxon>Ustilaginomycotina</taxon>
        <taxon>Malasseziomycetes</taxon>
        <taxon>Malasseziales</taxon>
        <taxon>Malasseziaceae</taxon>
        <taxon>Malassezia</taxon>
    </lineage>
</organism>
<dbReference type="InterPro" id="IPR012677">
    <property type="entry name" value="Nucleotide-bd_a/b_plait_sf"/>
</dbReference>
<evidence type="ECO:0000256" key="3">
    <source>
        <dbReference type="SAM" id="MobiDB-lite"/>
    </source>
</evidence>
<dbReference type="Proteomes" id="UP000008837">
    <property type="component" value="Unassembled WGS sequence"/>
</dbReference>
<feature type="compositionally biased region" description="Polar residues" evidence="3">
    <location>
        <begin position="458"/>
        <end position="480"/>
    </location>
</feature>
<dbReference type="GO" id="GO:0003723">
    <property type="term" value="F:RNA binding"/>
    <property type="evidence" value="ECO:0007669"/>
    <property type="project" value="UniProtKB-UniRule"/>
</dbReference>
<sequence>MPRHHPYGGYDDGPRQHRGSQEHRRPSSSSMRGRGGRGGRSRTNYAQSPYGASPANWNMSPSATPFPPWGAPFPMAPMSYGLPYFMFGGGTAEAARPPPTMYGSAVRPPMSMPMPAPMSMPVSVPSSVSPGAPMFPWNAKHMPVSPPNLRRGGGPRAGRGSHPERKSQRSRFTRSIYQPDPDAERPEDSKPCRTLFVRNVAFEVDIHALRADFASFGEIRVWFDLIHRRGMLFVTYYDIRAAEKARVAMNQKAYVGRTLDVHFSLPKDEDQEQHCDREKNQGTLFVVVQDATEPITYEAFHAHFEPYGEIRAIRTYKDQEHTRFVEYWDSRACVAAHDTLQDSEFLGGRTHIKFAWDLSTVSLVNDARTRSEAKAAAEARARADHRQPAAPLPMAAMEYSALPDNVATTASTANAAPAATGATKDTVWPRYDVAIAPEARLEQAQRVQKLLASLGSQSGQEPINAAQNTAPSLSTSQQILSEEGSASGSAPASPRSNNANVCRTDMDAQHGDHEEVDAAVKAPEVECTESVRTPPNAATDEKLE</sequence>
<evidence type="ECO:0000313" key="5">
    <source>
        <dbReference type="EMBL" id="EDP44520.1"/>
    </source>
</evidence>
<feature type="compositionally biased region" description="Low complexity" evidence="3">
    <location>
        <begin position="481"/>
        <end position="499"/>
    </location>
</feature>
<dbReference type="KEGG" id="mgl:MGL_1002"/>
<dbReference type="SUPFAM" id="SSF54928">
    <property type="entry name" value="RNA-binding domain, RBD"/>
    <property type="match status" value="1"/>
</dbReference>
<dbReference type="AlphaFoldDB" id="A8PW11"/>
<proteinExistence type="predicted"/>